<comment type="caution">
    <text evidence="1">The sequence shown here is derived from an EMBL/GenBank/DDBJ whole genome shotgun (WGS) entry which is preliminary data.</text>
</comment>
<keyword evidence="2" id="KW-1185">Reference proteome</keyword>
<dbReference type="AlphaFoldDB" id="A0A0F5JB14"/>
<dbReference type="RefSeq" id="WP_005834201.1">
    <property type="nucleotide sequence ID" value="NZ_KE386764.1"/>
</dbReference>
<dbReference type="EMBL" id="AQHW01000015">
    <property type="protein sequence ID" value="KKB54974.1"/>
    <property type="molecule type" value="Genomic_DNA"/>
</dbReference>
<dbReference type="Proteomes" id="UP000033035">
    <property type="component" value="Unassembled WGS sequence"/>
</dbReference>
<evidence type="ECO:0008006" key="3">
    <source>
        <dbReference type="Google" id="ProtNLM"/>
    </source>
</evidence>
<sequence length="166" mass="19148">MNTSFEIIRSAGTDHLCYRVKNDTFVAVHNQMLSFTEMEDEFEIVPTDKSYRDKLYIYQGQAVRLVPQIYRNGWLALCLELADTEEPYTILTVNLEETDAIGLPDKAFIDINNNPDAMEFLVLNNLATDTGYRRGSGWVEYPMVHVNLPLVFQHCPESFNRINIYA</sequence>
<dbReference type="PATRIC" id="fig|1203610.3.peg.2492"/>
<dbReference type="GeneID" id="86890961"/>
<evidence type="ECO:0000313" key="2">
    <source>
        <dbReference type="Proteomes" id="UP000033035"/>
    </source>
</evidence>
<evidence type="ECO:0000313" key="1">
    <source>
        <dbReference type="EMBL" id="KKB54974.1"/>
    </source>
</evidence>
<accession>A0A0F5JB14</accession>
<protein>
    <recommendedName>
        <fullName evidence="3">DUF4313 domain-containing protein</fullName>
    </recommendedName>
</protein>
<dbReference type="STRING" id="1203610.HMPREF1536_02427"/>
<dbReference type="InterPro" id="IPR025462">
    <property type="entry name" value="DUF4313"/>
</dbReference>
<name>A0A0F5JB14_9BACT</name>
<dbReference type="HOGENOM" id="CLU_136624_0_0_10"/>
<organism evidence="1 2">
    <name type="scientific">Parabacteroides gordonii MS-1 = DSM 23371</name>
    <dbReference type="NCBI Taxonomy" id="1203610"/>
    <lineage>
        <taxon>Bacteria</taxon>
        <taxon>Pseudomonadati</taxon>
        <taxon>Bacteroidota</taxon>
        <taxon>Bacteroidia</taxon>
        <taxon>Bacteroidales</taxon>
        <taxon>Tannerellaceae</taxon>
        <taxon>Parabacteroides</taxon>
    </lineage>
</organism>
<gene>
    <name evidence="1" type="ORF">HMPREF1536_02427</name>
</gene>
<proteinExistence type="predicted"/>
<dbReference type="Pfam" id="PF14190">
    <property type="entry name" value="DUF4313"/>
    <property type="match status" value="1"/>
</dbReference>
<reference evidence="1 2" key="1">
    <citation type="submission" date="2013-04" db="EMBL/GenBank/DDBJ databases">
        <title>The Genome Sequence of Parabacteroides gordonii DSM 23371.</title>
        <authorList>
            <consortium name="The Broad Institute Genomics Platform"/>
            <person name="Earl A."/>
            <person name="Ward D."/>
            <person name="Feldgarden M."/>
            <person name="Gevers D."/>
            <person name="Martens E."/>
            <person name="Sakamoto M."/>
            <person name="Benno Y."/>
            <person name="Suzuki N."/>
            <person name="Matsunaga N."/>
            <person name="Koshihara K."/>
            <person name="Seki M."/>
            <person name="Komiya H."/>
            <person name="Walker B."/>
            <person name="Young S."/>
            <person name="Zeng Q."/>
            <person name="Gargeya S."/>
            <person name="Fitzgerald M."/>
            <person name="Haas B."/>
            <person name="Abouelleil A."/>
            <person name="Allen A.W."/>
            <person name="Alvarado L."/>
            <person name="Arachchi H.M."/>
            <person name="Berlin A.M."/>
            <person name="Chapman S.B."/>
            <person name="Gainer-Dewar J."/>
            <person name="Goldberg J."/>
            <person name="Griggs A."/>
            <person name="Gujja S."/>
            <person name="Hansen M."/>
            <person name="Howarth C."/>
            <person name="Imamovic A."/>
            <person name="Ireland A."/>
            <person name="Larimer J."/>
            <person name="McCowan C."/>
            <person name="Murphy C."/>
            <person name="Pearson M."/>
            <person name="Poon T.W."/>
            <person name="Priest M."/>
            <person name="Roberts A."/>
            <person name="Saif S."/>
            <person name="Shea T."/>
            <person name="Sisk P."/>
            <person name="Sykes S."/>
            <person name="Wortman J."/>
            <person name="Nusbaum C."/>
            <person name="Birren B."/>
        </authorList>
    </citation>
    <scope>NUCLEOTIDE SEQUENCE [LARGE SCALE GENOMIC DNA]</scope>
    <source>
        <strain evidence="1 2">MS-1</strain>
    </source>
</reference>